<dbReference type="Proteomes" id="UP001054902">
    <property type="component" value="Unassembled WGS sequence"/>
</dbReference>
<dbReference type="Pfam" id="PF13306">
    <property type="entry name" value="LRR_5"/>
    <property type="match status" value="1"/>
</dbReference>
<sequence length="187" mass="21069">MADSVRRIEKMAFHNCKILVFVRLSRNLEFIGLAAFSSCKSLTSIFIPPSCREIGNLAFACCSELIIFSVSGNTRLGGKVFVGTELFKVSPFEEVNRFGHYNNHDQVNAWVCNINANEEYALHRACCSPPLDIIYQIVRRNGLQAFKVQNAIGVTPSQYLEANPLAQDIQKKVMNRYILEMMGETII</sequence>
<reference evidence="1 2" key="1">
    <citation type="journal article" date="2021" name="Sci. Rep.">
        <title>The genome of the diatom Chaetoceros tenuissimus carries an ancient integrated fragment of an extant virus.</title>
        <authorList>
            <person name="Hongo Y."/>
            <person name="Kimura K."/>
            <person name="Takaki Y."/>
            <person name="Yoshida Y."/>
            <person name="Baba S."/>
            <person name="Kobayashi G."/>
            <person name="Nagasaki K."/>
            <person name="Hano T."/>
            <person name="Tomaru Y."/>
        </authorList>
    </citation>
    <scope>NUCLEOTIDE SEQUENCE [LARGE SCALE GENOMIC DNA]</scope>
    <source>
        <strain evidence="1 2">NIES-3715</strain>
    </source>
</reference>
<dbReference type="Gene3D" id="3.80.10.10">
    <property type="entry name" value="Ribonuclease Inhibitor"/>
    <property type="match status" value="1"/>
</dbReference>
<dbReference type="InterPro" id="IPR032675">
    <property type="entry name" value="LRR_dom_sf"/>
</dbReference>
<comment type="caution">
    <text evidence="1">The sequence shown here is derived from an EMBL/GenBank/DDBJ whole genome shotgun (WGS) entry which is preliminary data.</text>
</comment>
<keyword evidence="2" id="KW-1185">Reference proteome</keyword>
<dbReference type="EMBL" id="BLLK01000075">
    <property type="protein sequence ID" value="GFH61982.1"/>
    <property type="molecule type" value="Genomic_DNA"/>
</dbReference>
<evidence type="ECO:0008006" key="3">
    <source>
        <dbReference type="Google" id="ProtNLM"/>
    </source>
</evidence>
<accession>A0AAD3HFG6</accession>
<name>A0AAD3HFG6_9STRA</name>
<dbReference type="SUPFAM" id="SSF52058">
    <property type="entry name" value="L domain-like"/>
    <property type="match status" value="1"/>
</dbReference>
<dbReference type="InterPro" id="IPR026906">
    <property type="entry name" value="LRR_5"/>
</dbReference>
<dbReference type="AlphaFoldDB" id="A0AAD3HFG6"/>
<gene>
    <name evidence="1" type="ORF">CTEN210_18458</name>
</gene>
<evidence type="ECO:0000313" key="2">
    <source>
        <dbReference type="Proteomes" id="UP001054902"/>
    </source>
</evidence>
<protein>
    <recommendedName>
        <fullName evidence="3">Leucine-rich repeat domain-containing protein</fullName>
    </recommendedName>
</protein>
<evidence type="ECO:0000313" key="1">
    <source>
        <dbReference type="EMBL" id="GFH61982.1"/>
    </source>
</evidence>
<proteinExistence type="predicted"/>
<organism evidence="1 2">
    <name type="scientific">Chaetoceros tenuissimus</name>
    <dbReference type="NCBI Taxonomy" id="426638"/>
    <lineage>
        <taxon>Eukaryota</taxon>
        <taxon>Sar</taxon>
        <taxon>Stramenopiles</taxon>
        <taxon>Ochrophyta</taxon>
        <taxon>Bacillariophyta</taxon>
        <taxon>Coscinodiscophyceae</taxon>
        <taxon>Chaetocerotophycidae</taxon>
        <taxon>Chaetocerotales</taxon>
        <taxon>Chaetocerotaceae</taxon>
        <taxon>Chaetoceros</taxon>
    </lineage>
</organism>